<dbReference type="SUPFAM" id="SSF101262">
    <property type="entry name" value="Methenyltetrahydrofolate cyclohydrolase-like"/>
    <property type="match status" value="1"/>
</dbReference>
<evidence type="ECO:0000313" key="3">
    <source>
        <dbReference type="Proteomes" id="UP000242972"/>
    </source>
</evidence>
<organism evidence="2 3">
    <name type="scientific">Sulfobacillus benefaciens</name>
    <dbReference type="NCBI Taxonomy" id="453960"/>
    <lineage>
        <taxon>Bacteria</taxon>
        <taxon>Bacillati</taxon>
        <taxon>Bacillota</taxon>
        <taxon>Clostridia</taxon>
        <taxon>Eubacteriales</taxon>
        <taxon>Clostridiales Family XVII. Incertae Sedis</taxon>
        <taxon>Sulfobacillus</taxon>
    </lineage>
</organism>
<evidence type="ECO:0000259" key="1">
    <source>
        <dbReference type="Pfam" id="PF04961"/>
    </source>
</evidence>
<dbReference type="GO" id="GO:0003824">
    <property type="term" value="F:catalytic activity"/>
    <property type="evidence" value="ECO:0007669"/>
    <property type="project" value="InterPro"/>
</dbReference>
<proteinExistence type="predicted"/>
<dbReference type="Gene3D" id="1.20.120.680">
    <property type="entry name" value="Formiminotetrahydrofolate cyclodeaminase monomer, up-and-down helical bundle"/>
    <property type="match status" value="1"/>
</dbReference>
<gene>
    <name evidence="2" type="ORF">C7B46_14200</name>
</gene>
<evidence type="ECO:0000313" key="2">
    <source>
        <dbReference type="EMBL" id="PSR32468.1"/>
    </source>
</evidence>
<name>A0A2T2XDB9_9FIRM</name>
<dbReference type="AlphaFoldDB" id="A0A2T2XDB9"/>
<protein>
    <recommendedName>
        <fullName evidence="1">Cyclodeaminase/cyclohydrolase domain-containing protein</fullName>
    </recommendedName>
</protein>
<feature type="domain" description="Cyclodeaminase/cyclohydrolase" evidence="1">
    <location>
        <begin position="25"/>
        <end position="161"/>
    </location>
</feature>
<reference evidence="2 3" key="1">
    <citation type="journal article" date="2014" name="BMC Genomics">
        <title>Comparison of environmental and isolate Sulfobacillus genomes reveals diverse carbon, sulfur, nitrogen, and hydrogen metabolisms.</title>
        <authorList>
            <person name="Justice N.B."/>
            <person name="Norman A."/>
            <person name="Brown C.T."/>
            <person name="Singh A."/>
            <person name="Thomas B.C."/>
            <person name="Banfield J.F."/>
        </authorList>
    </citation>
    <scope>NUCLEOTIDE SEQUENCE [LARGE SCALE GENOMIC DNA]</scope>
    <source>
        <strain evidence="2">AMDSBA4</strain>
    </source>
</reference>
<accession>A0A2T2XDB9</accession>
<dbReference type="InterPro" id="IPR007044">
    <property type="entry name" value="Cyclodeamin/CycHdrlase"/>
</dbReference>
<dbReference type="EMBL" id="PXYW01000040">
    <property type="protein sequence ID" value="PSR32468.1"/>
    <property type="molecule type" value="Genomic_DNA"/>
</dbReference>
<comment type="caution">
    <text evidence="2">The sequence shown here is derived from an EMBL/GenBank/DDBJ whole genome shotgun (WGS) entry which is preliminary data.</text>
</comment>
<dbReference type="Proteomes" id="UP000242972">
    <property type="component" value="Unassembled WGS sequence"/>
</dbReference>
<sequence length="197" mass="21602">MAMIQILLPTRPEQEELVVAIHNWTIDALLKAISQPKPAWGGGSAGATAGAMAFALIEKISRIAKIDANELVSLRNNLLQLAEEDTLAYLAMIKQPGNSTRSLATSAKIAEVCLSGIQITGDLLSVVKPVLRADLFVAAHLCYTGCYSALVNLRTNVERLYPENDWVDRCHYLESRVNSAADDIRRWTMQYAVSEMG</sequence>
<dbReference type="InterPro" id="IPR036178">
    <property type="entry name" value="Formintransfe-cycloase-like_sf"/>
</dbReference>
<dbReference type="Pfam" id="PF04961">
    <property type="entry name" value="FTCD_C"/>
    <property type="match status" value="1"/>
</dbReference>